<name>A0A067JDM4_JATCU</name>
<sequence>MTIGSEQGSQQQIEKLVGSNLIAPRRLAPRLRTVQCPYPAVKDDRPPSKRKPNDSSKIDYHDRHLIERKKQGKVPKYLDCAPAKAVGQIIPQADRSPCVQNKFSKFHSLANRSSHGIDYRITGKPVHNIFSIHKLMGLWAPLKAFGPNLAHKTISRDQLLYLCSNLSTACRLSRGNTLLVTGTSPNEAFQNQAVPCGVPEAILSGAPKWSTQLVLSAFYQSRRLAHNILSKTSFSIAAKVVNNHHDAIHPPNNRQLVIHINEVTKMEQFIHPSYSKNADQEEPCATMWGTCRFLVVHATSPYGTRPFISEVQAMK</sequence>
<organism evidence="2 3">
    <name type="scientific">Jatropha curcas</name>
    <name type="common">Barbados nut</name>
    <dbReference type="NCBI Taxonomy" id="180498"/>
    <lineage>
        <taxon>Eukaryota</taxon>
        <taxon>Viridiplantae</taxon>
        <taxon>Streptophyta</taxon>
        <taxon>Embryophyta</taxon>
        <taxon>Tracheophyta</taxon>
        <taxon>Spermatophyta</taxon>
        <taxon>Magnoliopsida</taxon>
        <taxon>eudicotyledons</taxon>
        <taxon>Gunneridae</taxon>
        <taxon>Pentapetalae</taxon>
        <taxon>rosids</taxon>
        <taxon>fabids</taxon>
        <taxon>Malpighiales</taxon>
        <taxon>Euphorbiaceae</taxon>
        <taxon>Crotonoideae</taxon>
        <taxon>Jatropheae</taxon>
        <taxon>Jatropha</taxon>
    </lineage>
</organism>
<proteinExistence type="predicted"/>
<dbReference type="AlphaFoldDB" id="A0A067JDM4"/>
<keyword evidence="3" id="KW-1185">Reference proteome</keyword>
<accession>A0A067JDM4</accession>
<dbReference type="Proteomes" id="UP000027138">
    <property type="component" value="Unassembled WGS sequence"/>
</dbReference>
<dbReference type="EMBL" id="KK915536">
    <property type="protein sequence ID" value="KDP21942.1"/>
    <property type="molecule type" value="Genomic_DNA"/>
</dbReference>
<feature type="compositionally biased region" description="Basic and acidic residues" evidence="1">
    <location>
        <begin position="41"/>
        <end position="61"/>
    </location>
</feature>
<protein>
    <submittedName>
        <fullName evidence="2">Uncharacterized protein</fullName>
    </submittedName>
</protein>
<feature type="region of interest" description="Disordered" evidence="1">
    <location>
        <begin position="37"/>
        <end position="61"/>
    </location>
</feature>
<evidence type="ECO:0000313" key="2">
    <source>
        <dbReference type="EMBL" id="KDP21942.1"/>
    </source>
</evidence>
<gene>
    <name evidence="2" type="ORF">JCGZ_03144</name>
</gene>
<evidence type="ECO:0000256" key="1">
    <source>
        <dbReference type="SAM" id="MobiDB-lite"/>
    </source>
</evidence>
<reference evidence="2 3" key="1">
    <citation type="journal article" date="2014" name="PLoS ONE">
        <title>Global Analysis of Gene Expression Profiles in Physic Nut (Jatropha curcas L.) Seedlings Exposed to Salt Stress.</title>
        <authorList>
            <person name="Zhang L."/>
            <person name="Zhang C."/>
            <person name="Wu P."/>
            <person name="Chen Y."/>
            <person name="Li M."/>
            <person name="Jiang H."/>
            <person name="Wu G."/>
        </authorList>
    </citation>
    <scope>NUCLEOTIDE SEQUENCE [LARGE SCALE GENOMIC DNA]</scope>
    <source>
        <strain evidence="3">cv. GZQX0401</strain>
        <tissue evidence="2">Young leaves</tissue>
    </source>
</reference>
<evidence type="ECO:0000313" key="3">
    <source>
        <dbReference type="Proteomes" id="UP000027138"/>
    </source>
</evidence>